<dbReference type="PANTHER" id="PTHR14340">
    <property type="entry name" value="MICROFIBRIL-ASSOCIATED GLYCOPROTEIN 3"/>
    <property type="match status" value="1"/>
</dbReference>
<feature type="domain" description="Fibronectin type-III" evidence="5">
    <location>
        <begin position="1789"/>
        <end position="1884"/>
    </location>
</feature>
<dbReference type="SMART" id="SM00060">
    <property type="entry name" value="FN3"/>
    <property type="match status" value="20"/>
</dbReference>
<dbReference type="CDD" id="cd00063">
    <property type="entry name" value="FN3"/>
    <property type="match status" value="21"/>
</dbReference>
<dbReference type="FunFam" id="2.60.40.10:FF:000635">
    <property type="entry name" value="Titin b"/>
    <property type="match status" value="1"/>
</dbReference>
<dbReference type="FunFam" id="2.60.40.10:FF:000900">
    <property type="entry name" value="Titin a"/>
    <property type="match status" value="1"/>
</dbReference>
<accession>A0ABD0QEU1</accession>
<evidence type="ECO:0000259" key="4">
    <source>
        <dbReference type="PROSITE" id="PS50835"/>
    </source>
</evidence>
<dbReference type="Pfam" id="PF07679">
    <property type="entry name" value="I-set"/>
    <property type="match status" value="7"/>
</dbReference>
<dbReference type="FunFam" id="2.60.40.10:FF:001343">
    <property type="entry name" value="titin isoform X1"/>
    <property type="match status" value="1"/>
</dbReference>
<feature type="domain" description="Fibronectin type-III" evidence="5">
    <location>
        <begin position="1293"/>
        <end position="1387"/>
    </location>
</feature>
<dbReference type="GO" id="GO:0031672">
    <property type="term" value="C:A band"/>
    <property type="evidence" value="ECO:0007669"/>
    <property type="project" value="UniProtKB-ARBA"/>
</dbReference>
<dbReference type="InterPro" id="IPR007110">
    <property type="entry name" value="Ig-like_dom"/>
</dbReference>
<feature type="domain" description="Fibronectin type-III" evidence="5">
    <location>
        <begin position="2380"/>
        <end position="2475"/>
    </location>
</feature>
<proteinExistence type="predicted"/>
<dbReference type="SUPFAM" id="SSF48726">
    <property type="entry name" value="Immunoglobulin"/>
    <property type="match status" value="8"/>
</dbReference>
<keyword evidence="7" id="KW-1185">Reference proteome</keyword>
<feature type="domain" description="Fibronectin type-III" evidence="5">
    <location>
        <begin position="2085"/>
        <end position="2179"/>
    </location>
</feature>
<evidence type="ECO:0000256" key="1">
    <source>
        <dbReference type="ARBA" id="ARBA00022737"/>
    </source>
</evidence>
<organism evidence="6 7">
    <name type="scientific">Cirrhinus mrigala</name>
    <name type="common">Mrigala</name>
    <dbReference type="NCBI Taxonomy" id="683832"/>
    <lineage>
        <taxon>Eukaryota</taxon>
        <taxon>Metazoa</taxon>
        <taxon>Chordata</taxon>
        <taxon>Craniata</taxon>
        <taxon>Vertebrata</taxon>
        <taxon>Euteleostomi</taxon>
        <taxon>Actinopterygii</taxon>
        <taxon>Neopterygii</taxon>
        <taxon>Teleostei</taxon>
        <taxon>Ostariophysi</taxon>
        <taxon>Cypriniformes</taxon>
        <taxon>Cyprinidae</taxon>
        <taxon>Labeoninae</taxon>
        <taxon>Labeonini</taxon>
        <taxon>Cirrhinus</taxon>
    </lineage>
</organism>
<gene>
    <name evidence="6" type="ORF">M9458_020459</name>
</gene>
<feature type="domain" description="Ig-like" evidence="4">
    <location>
        <begin position="1197"/>
        <end position="1284"/>
    </location>
</feature>
<feature type="domain" description="Fibronectin type-III" evidence="5">
    <location>
        <begin position="995"/>
        <end position="1090"/>
    </location>
</feature>
<feature type="domain" description="Fibronectin type-III" evidence="5">
    <location>
        <begin position="268"/>
        <end position="366"/>
    </location>
</feature>
<dbReference type="InterPro" id="IPR003598">
    <property type="entry name" value="Ig_sub2"/>
</dbReference>
<evidence type="ECO:0000256" key="3">
    <source>
        <dbReference type="SAM" id="MobiDB-lite"/>
    </source>
</evidence>
<feature type="domain" description="Fibronectin type-III" evidence="5">
    <location>
        <begin position="1393"/>
        <end position="1485"/>
    </location>
</feature>
<feature type="non-terminal residue" evidence="6">
    <location>
        <position position="1"/>
    </location>
</feature>
<dbReference type="SMART" id="SM00408">
    <property type="entry name" value="IGc2"/>
    <property type="match status" value="8"/>
</dbReference>
<dbReference type="Gene3D" id="2.60.40.10">
    <property type="entry name" value="Immunoglobulins"/>
    <property type="match status" value="30"/>
</dbReference>
<feature type="domain" description="Ig-like" evidence="4">
    <location>
        <begin position="157"/>
        <end position="261"/>
    </location>
</feature>
<feature type="non-terminal residue" evidence="6">
    <location>
        <position position="2890"/>
    </location>
</feature>
<feature type="domain" description="Fibronectin type-III" evidence="5">
    <location>
        <begin position="1689"/>
        <end position="1783"/>
    </location>
</feature>
<feature type="region of interest" description="Disordered" evidence="3">
    <location>
        <begin position="455"/>
        <end position="480"/>
    </location>
</feature>
<dbReference type="PROSITE" id="PS50835">
    <property type="entry name" value="IG_LIKE"/>
    <property type="match status" value="7"/>
</dbReference>
<feature type="domain" description="Fibronectin type-III" evidence="5">
    <location>
        <begin position="1096"/>
        <end position="1193"/>
    </location>
</feature>
<evidence type="ECO:0000313" key="7">
    <source>
        <dbReference type="Proteomes" id="UP001529510"/>
    </source>
</evidence>
<evidence type="ECO:0000259" key="5">
    <source>
        <dbReference type="PROSITE" id="PS50853"/>
    </source>
</evidence>
<dbReference type="FunFam" id="2.60.40.10:FF:000031">
    <property type="entry name" value="Myosin-binding protein C, slow type"/>
    <property type="match status" value="1"/>
</dbReference>
<dbReference type="SUPFAM" id="SSF49265">
    <property type="entry name" value="Fibronectin type III"/>
    <property type="match status" value="12"/>
</dbReference>
<dbReference type="PRINTS" id="PR00014">
    <property type="entry name" value="FNTYPEIII"/>
</dbReference>
<feature type="domain" description="Fibronectin type-III" evidence="5">
    <location>
        <begin position="1986"/>
        <end position="2079"/>
    </location>
</feature>
<dbReference type="FunFam" id="2.60.40.10:FF:002123">
    <property type="entry name" value="Titin, tandem duplicate 1"/>
    <property type="match status" value="1"/>
</dbReference>
<feature type="domain" description="Fibronectin type-III" evidence="5">
    <location>
        <begin position="1"/>
        <end position="62"/>
    </location>
</feature>
<feature type="domain" description="Ig-like" evidence="4">
    <location>
        <begin position="2183"/>
        <end position="2274"/>
    </location>
</feature>
<dbReference type="Pfam" id="PF00041">
    <property type="entry name" value="fn3"/>
    <property type="match status" value="20"/>
</dbReference>
<feature type="domain" description="Fibronectin type-III" evidence="5">
    <location>
        <begin position="63"/>
        <end position="163"/>
    </location>
</feature>
<sequence>YYVEKKTVEGKAWTKVNPTCATQSLVVPDLIEGQEYFFRVRAENRFGLGPHIATIQRTKARDPIRKVKIIDVSKGIATLTWKPPKNDGGAPVTHYNVERLWWDSSGNQQESWRQCNRRDIDTTTFQVEDLHQGAEYEFRVKAVNEVGASRPSSTAGPIIIKDQNRAPFIELPEFMEVEQGTDINIVAKIKGCPFPTLTWQKAPPHKSENKVDVEYDEHINKLVSDDSCTLLIQQGKRSDTGLYTLTASNSLGTASKEMRLNVLGRPGAPSAPIKFEEIRAEQITLSWLPPKDDGGSKITNYTIERRVANRKSWIPVTSEPKERIFTVENLMPGHEYVFRIRAQNKYGVGDPLDSEPEVARDVSLPPGQCDKPTLSSITIDSMTVNWEEPDSDGGTPITGYWLERKETTSKRWNRVTRDPVRPMPLGISHRVTGLIEGSQYLFRVTAINAAGCGPPSEPSDPTFARDPIAPPSPPTPKVTDWTKTTADLEWIPPLKDGGSKIIGYQVEYKEEGTEAWVKAKDKEVRGTKLVVTGLKENAFYKFRVLALNAAGLSEPGEVADALEMKDRIILPVLELDISVKEKMVIHAGGVIRIIAYVSGQPPPVITWSREGYPVPSEAVIETTAISCSMVIKDCTRAQRGVYTITAKNDGGEVKKSVIVDVVDIPGPVGAPFTAENLTSDSCKLNWFFPDDDGGSAISNYVIEKREADHKAWTSCSYTAGRQNAIVNNLVLKKAYFFRVAAENAIGVGPFCQTACEIVIKDRINVPDRPQDLEVTAITKDYISVTWKPPKYDGGSEVISYILEARMIGKDKFVRLTKETLMDRKYTYDGLREGDTYEFRVSAVNEVGPGKPSFSTKPITCKDQLEPPTIELDFRDKVIVRVGESFALQGRYTGKPAPSVTWSRDDKELKADDHIKFKNTTTTMCLGIIKAQRGHSGKYCVTGPVVFEEVHRDHMVISWKPPLDDGGCEISNYIIEKRDVNRDMWTTVTSASTKTHCKLPTVKDVFCDSAFVIWNRPRDGGKPITNYILERKEPLAKRWSRVTRDPIYPATQYRVQDLVEGCEYEFRVMAENEIGTGDPSPPSKPILAKDPIVKPSPPVLPEAVDKTKDSVSLSWRVPRHDGKGKIFGYLIEYQKPGAIEWIQANETPESCPDTKFVVTNLPEGGEFQFRIMAVNAAGKSEPAYVKEPVKVHDRLEEPELLLDANMARDHLAMVGTDITLSAKFKGMPIPTASWKKNDGEVPAHCLIEVTASGSKLHIKKCTRADCGNYTITVQNAAGTKSATCTVLALDKPGPPRNLKFSDVTSESAYLTWQKPEDDGGAVISHYVVQKKDVASENWVPVCAASKKLSLMAQYLMEGIQYLFRVAAENQFGRSAFVETTKPIKAVDPLYPPGPPKNLHHVDADKTEVWLQWEWPDRTGGSEITGFIVEYQEEGAADWVSFKTVSNPQCHVTGLVEGKTYRFRVKSQNAIGISRPDTTVPITCQEKTLAPTIEVDVKLIEGLVVKAGSTIILPAVMQGIPTPTPKWQSEGNELKTEGKFKVVTEGNSTVLTISECVRTDSGEYGLTVANPAGSKSVALHVTVLDVPSAPVGPVNILEVTPDHMIIQWRAPKDDGGTPLMSYIVEKKDVKKPWEPWSVVSSGNLSTKAKVPRLEKGREYIVRVRAENKIGIGANLESPPTIAKHMFNPPGPPGQPTCSDITENAVTVSWTEPETDGGSPVSGYIVERREMTGKWIRVNKTPVLDVRYRVCGLFEGNSYEFRIFAENVAGVSEPSYPSDPVKAKRPITPPGPPSNIKLKDWSKAYADLVWTKPSRDGGSPILGYVVECQKSGSAQWDRINKDLIKFCAFRVPGLSEGTEYRFRIKASNKVGDGEPRELTETVLAKDILVPPDVTVDVACRDLLTVRAGQIINLVTRVKGRPDPEITWTKDARDLGRDKRIEMNNNFPLVELVIQEAVRADYGKYAIQAKNSSGQAQATIIVNVLDIPGACQNLKVAYVTKDSCMVSWENPEDNGGTEITNYIIECRQPSQRGWTVVSSDCTKRLLKAPLVENCEYFFRVSAENKIGAGPPTETKAPVLAVDPVEKPGEPENFHIAEIGKTFVFLKWKKPEYDGGSRNLAYHIEKKPKEADEWERLHKGAIKETYFMADRCIENQIYQFRVQTKNEGGESNWVTTAEVLVKEELVQPELKVKLAGVLVVKAGDAIPIEAELIGKPQPDVKWSKEGDTADITKSPRVQVETGTNFTKFLLTNSRRGDTGKYIITATNSAGTCSAEAKVNVLDRPGPIRDLKVSDISVDRCKLTWEIPEDDGGCEIYNYIIEKCETKRGVWSIHSAAVITNSAKVTRLIEGNEYIFRVRAENKMGAGPAVETESIVARTQFSRPGAPDAPEVTKITKEEMVVMWCSPDFDGGKPITGYILEKKEEHAIRWAPVVKSPIAGTQMTVTGLLPNHEYQFRVKAENEIGVGDASKPSRSFTARDPVEPPGPVGNLKVADSSKTSITLAWTKPTYDGGAPLIGYVVELRVKGTGKKGDEGWKRCNVAAQLIGTEFTVSSLDEKLEYEFRVSAQNQVGLSQPTNLGQAVTPREAPEIDLDAELKKGLTVRAGCPIRLVATIRGRPAPKVLWRRMGKDNVVQKGHVDLIDTMTFLVISETTRDDSGKYSLTVSSPAGEKAVFVNVKVADITMSSCNLTWSPTENDGGSNVTHYIVEKREIDRKTWATVKANVENTTFKVSNLVPGTEYYFRVIAVNEVTAKSYLASDPISKPDPPQKVDVLEITKNSATVGWVKPMRDGGAKIDGYIIDYLELPMPKPPKIPVVAEEPVAPPPPESVVEEKKEEKKVEKKEEWTPYTVVKGLSISIAGLKEGRKYRFRVAARNAMGSSLPTETREAYEIKEQM</sequence>
<protein>
    <recommendedName>
        <fullName evidence="8">Titin</fullName>
    </recommendedName>
</protein>
<feature type="domain" description="Ig-like" evidence="4">
    <location>
        <begin position="571"/>
        <end position="660"/>
    </location>
</feature>
<dbReference type="Proteomes" id="UP001529510">
    <property type="component" value="Unassembled WGS sequence"/>
</dbReference>
<feature type="domain" description="Fibronectin type-III" evidence="5">
    <location>
        <begin position="2762"/>
        <end position="2889"/>
    </location>
</feature>
<dbReference type="PROSITE" id="PS50853">
    <property type="entry name" value="FN3"/>
    <property type="match status" value="21"/>
</dbReference>
<dbReference type="FunFam" id="2.60.40.10:FF:000012">
    <property type="entry name" value="titin isoform X1"/>
    <property type="match status" value="1"/>
</dbReference>
<dbReference type="FunFam" id="2.60.40.10:FF:000002">
    <property type="entry name" value="Titin a"/>
    <property type="match status" value="4"/>
</dbReference>
<dbReference type="InterPro" id="IPR036116">
    <property type="entry name" value="FN3_sf"/>
</dbReference>
<dbReference type="InterPro" id="IPR003961">
    <property type="entry name" value="FN3_dom"/>
</dbReference>
<dbReference type="SMART" id="SM00409">
    <property type="entry name" value="IG"/>
    <property type="match status" value="8"/>
</dbReference>
<feature type="domain" description="Ig-like" evidence="4">
    <location>
        <begin position="2583"/>
        <end position="2675"/>
    </location>
</feature>
<dbReference type="InterPro" id="IPR036179">
    <property type="entry name" value="Ig-like_dom_sf"/>
</dbReference>
<feature type="domain" description="Fibronectin type-III" evidence="5">
    <location>
        <begin position="368"/>
        <end position="467"/>
    </location>
</feature>
<feature type="domain" description="Ig-like" evidence="4">
    <location>
        <begin position="1888"/>
        <end position="1979"/>
    </location>
</feature>
<evidence type="ECO:0000256" key="2">
    <source>
        <dbReference type="ARBA" id="ARBA00023319"/>
    </source>
</evidence>
<name>A0ABD0QEU1_CIRMR</name>
<evidence type="ECO:0000313" key="6">
    <source>
        <dbReference type="EMBL" id="KAL0184763.1"/>
    </source>
</evidence>
<dbReference type="FunFam" id="2.60.40.10:FF:000980">
    <property type="entry name" value="Titin b"/>
    <property type="match status" value="1"/>
</dbReference>
<dbReference type="InterPro" id="IPR003599">
    <property type="entry name" value="Ig_sub"/>
</dbReference>
<feature type="domain" description="Fibronectin type-III" evidence="5">
    <location>
        <begin position="470"/>
        <end position="567"/>
    </location>
</feature>
<reference evidence="6 7" key="1">
    <citation type="submission" date="2024-05" db="EMBL/GenBank/DDBJ databases">
        <title>Genome sequencing and assembly of Indian major carp, Cirrhinus mrigala (Hamilton, 1822).</title>
        <authorList>
            <person name="Mohindra V."/>
            <person name="Chowdhury L.M."/>
            <person name="Lal K."/>
            <person name="Jena J.K."/>
        </authorList>
    </citation>
    <scope>NUCLEOTIDE SEQUENCE [LARGE SCALE GENOMIC DNA]</scope>
    <source>
        <strain evidence="6">CM1030</strain>
        <tissue evidence="6">Blood</tissue>
    </source>
</reference>
<dbReference type="InterPro" id="IPR013783">
    <property type="entry name" value="Ig-like_fold"/>
</dbReference>
<feature type="domain" description="Fibronectin type-III" evidence="5">
    <location>
        <begin position="2668"/>
        <end position="2761"/>
    </location>
</feature>
<keyword evidence="2" id="KW-0393">Immunoglobulin domain</keyword>
<feature type="domain" description="Fibronectin type-III" evidence="5">
    <location>
        <begin position="768"/>
        <end position="863"/>
    </location>
</feature>
<feature type="domain" description="Fibronectin type-III" evidence="5">
    <location>
        <begin position="667"/>
        <end position="762"/>
    </location>
</feature>
<dbReference type="FunFam" id="2.60.40.10:FF:000034">
    <property type="entry name" value="Titin isoform A"/>
    <property type="match status" value="3"/>
</dbReference>
<feature type="domain" description="Fibronectin type-III" evidence="5">
    <location>
        <begin position="1588"/>
        <end position="1688"/>
    </location>
</feature>
<keyword evidence="1" id="KW-0677">Repeat</keyword>
<evidence type="ECO:0008006" key="8">
    <source>
        <dbReference type="Google" id="ProtNLM"/>
    </source>
</evidence>
<feature type="domain" description="Ig-like" evidence="4">
    <location>
        <begin position="1489"/>
        <end position="1580"/>
    </location>
</feature>
<feature type="region of interest" description="Disordered" evidence="3">
    <location>
        <begin position="2461"/>
        <end position="2483"/>
    </location>
</feature>
<dbReference type="InterPro" id="IPR013098">
    <property type="entry name" value="Ig_I-set"/>
</dbReference>
<dbReference type="PANTHER" id="PTHR14340:SF9">
    <property type="entry name" value="FIBRONECTIN TYPE-III DOMAIN-CONTAINING PROTEIN"/>
    <property type="match status" value="1"/>
</dbReference>
<dbReference type="FunFam" id="2.60.40.10:FF:000986">
    <property type="entry name" value="Titin b"/>
    <property type="match status" value="1"/>
</dbReference>
<dbReference type="FunFam" id="2.60.40.10:FF:000003">
    <property type="entry name" value="Titin isoform E"/>
    <property type="match status" value="5"/>
</dbReference>
<comment type="caution">
    <text evidence="6">The sequence shown here is derived from an EMBL/GenBank/DDBJ whole genome shotgun (WGS) entry which is preliminary data.</text>
</comment>
<dbReference type="FunFam" id="2.60.40.10:FF:000127">
    <property type="entry name" value="titin isoform X1"/>
    <property type="match status" value="1"/>
</dbReference>
<feature type="domain" description="Fibronectin type-III" evidence="5">
    <location>
        <begin position="2281"/>
        <end position="2376"/>
    </location>
</feature>
<dbReference type="EMBL" id="JAMKFB020000009">
    <property type="protein sequence ID" value="KAL0184763.1"/>
    <property type="molecule type" value="Genomic_DNA"/>
</dbReference>
<dbReference type="FunFam" id="2.60.40.10:FF:000135">
    <property type="entry name" value="Titin a"/>
    <property type="match status" value="4"/>
</dbReference>
<feature type="domain" description="Fibronectin type-III" evidence="5">
    <location>
        <begin position="2481"/>
        <end position="2581"/>
    </location>
</feature>